<keyword evidence="2" id="KW-1185">Reference proteome</keyword>
<dbReference type="RefSeq" id="WP_123808396.1">
    <property type="nucleotide sequence ID" value="NZ_RKRK01000005.1"/>
</dbReference>
<dbReference type="Proteomes" id="UP000277108">
    <property type="component" value="Unassembled WGS sequence"/>
</dbReference>
<evidence type="ECO:0000313" key="2">
    <source>
        <dbReference type="Proteomes" id="UP000277108"/>
    </source>
</evidence>
<reference evidence="1 2" key="1">
    <citation type="submission" date="2018-11" db="EMBL/GenBank/DDBJ databases">
        <title>Genomic Encyclopedia of Type Strains, Phase IV (KMG-IV): sequencing the most valuable type-strain genomes for metagenomic binning, comparative biology and taxonomic classification.</title>
        <authorList>
            <person name="Goeker M."/>
        </authorList>
    </citation>
    <scope>NUCLEOTIDE SEQUENCE [LARGE SCALE GENOMIC DNA]</scope>
    <source>
        <strain evidence="1 2">DSM 29158</strain>
    </source>
</reference>
<evidence type="ECO:0000313" key="1">
    <source>
        <dbReference type="EMBL" id="RPF54809.1"/>
    </source>
</evidence>
<name>A0A3N5BCY2_9BACL</name>
<dbReference type="EMBL" id="RKRK01000005">
    <property type="protein sequence ID" value="RPF54809.1"/>
    <property type="molecule type" value="Genomic_DNA"/>
</dbReference>
<sequence>MNIMMKVMNILSASKIKMTLRHLYAKWFAKEFIVIEKLIDIDYGRTLIITQPQSIYQLNQILTSQNYTFHMHDSLQRALYKVTVIRNKDARTYSIWDDKDGLTIYLENEILYTKVNESDTKSLLHLIES</sequence>
<protein>
    <submittedName>
        <fullName evidence="1">Uncharacterized protein</fullName>
    </submittedName>
</protein>
<organism evidence="1 2">
    <name type="scientific">Abyssicoccus albus</name>
    <dbReference type="NCBI Taxonomy" id="1817405"/>
    <lineage>
        <taxon>Bacteria</taxon>
        <taxon>Bacillati</taxon>
        <taxon>Bacillota</taxon>
        <taxon>Bacilli</taxon>
        <taxon>Bacillales</taxon>
        <taxon>Abyssicoccaceae</taxon>
    </lineage>
</organism>
<gene>
    <name evidence="1" type="ORF">EDD62_1586</name>
</gene>
<proteinExistence type="predicted"/>
<dbReference type="AlphaFoldDB" id="A0A3N5BCY2"/>
<comment type="caution">
    <text evidence="1">The sequence shown here is derived from an EMBL/GenBank/DDBJ whole genome shotgun (WGS) entry which is preliminary data.</text>
</comment>
<accession>A0A3N5BCY2</accession>